<dbReference type="GO" id="GO:0003735">
    <property type="term" value="F:structural constituent of ribosome"/>
    <property type="evidence" value="ECO:0007669"/>
    <property type="project" value="InterPro"/>
</dbReference>
<dbReference type="PANTHER" id="PTHR11661:SF1">
    <property type="entry name" value="LARGE RIBOSOMAL SUBUNIT PROTEIN UL11M"/>
    <property type="match status" value="1"/>
</dbReference>
<evidence type="ECO:0000256" key="7">
    <source>
        <dbReference type="RuleBase" id="RU003978"/>
    </source>
</evidence>
<gene>
    <name evidence="10" type="primary">rplK</name>
    <name evidence="6" type="synonym">rpl11</name>
    <name evidence="10" type="ORF">MBFIL_14660</name>
</gene>
<dbReference type="SUPFAM" id="SSF54747">
    <property type="entry name" value="Ribosomal L11/L12e N-terminal domain"/>
    <property type="match status" value="1"/>
</dbReference>
<accession>A0A162FDH5</accession>
<keyword evidence="4 6" id="KW-0689">Ribosomal protein</keyword>
<keyword evidence="5 6" id="KW-0687">Ribonucleoprotein</keyword>
<dbReference type="AlphaFoldDB" id="A0A162FDH5"/>
<comment type="caution">
    <text evidence="10">The sequence shown here is derived from an EMBL/GenBank/DDBJ whole genome shotgun (WGS) entry which is preliminary data.</text>
</comment>
<dbReference type="Pfam" id="PF03946">
    <property type="entry name" value="Ribosomal_L11_N"/>
    <property type="match status" value="1"/>
</dbReference>
<evidence type="ECO:0000256" key="1">
    <source>
        <dbReference type="ARBA" id="ARBA00010537"/>
    </source>
</evidence>
<dbReference type="InterPro" id="IPR000911">
    <property type="entry name" value="Ribosomal_uL11"/>
</dbReference>
<dbReference type="NCBIfam" id="NF002232">
    <property type="entry name" value="PRK01143.1"/>
    <property type="match status" value="1"/>
</dbReference>
<dbReference type="CDD" id="cd00349">
    <property type="entry name" value="Ribosomal_L11"/>
    <property type="match status" value="1"/>
</dbReference>
<dbReference type="FunFam" id="3.30.1550.10:FF:000007">
    <property type="entry name" value="50S ribosomal protein L11"/>
    <property type="match status" value="1"/>
</dbReference>
<dbReference type="EMBL" id="LWMT01000250">
    <property type="protein sequence ID" value="KZX11425.1"/>
    <property type="molecule type" value="Genomic_DNA"/>
</dbReference>
<protein>
    <recommendedName>
        <fullName evidence="6">Large ribosomal subunit protein uL11</fullName>
    </recommendedName>
</protein>
<dbReference type="STRING" id="55758.MBFIL_14660"/>
<evidence type="ECO:0000256" key="2">
    <source>
        <dbReference type="ARBA" id="ARBA00022730"/>
    </source>
</evidence>
<keyword evidence="3 6" id="KW-0694">RNA-binding</keyword>
<dbReference type="Gene3D" id="3.30.1550.10">
    <property type="entry name" value="Ribosomal protein L11/L12, N-terminal domain"/>
    <property type="match status" value="1"/>
</dbReference>
<dbReference type="InterPro" id="IPR036769">
    <property type="entry name" value="Ribosomal_uL11_C_sf"/>
</dbReference>
<evidence type="ECO:0000256" key="3">
    <source>
        <dbReference type="ARBA" id="ARBA00022884"/>
    </source>
</evidence>
<dbReference type="GO" id="GO:0006412">
    <property type="term" value="P:translation"/>
    <property type="evidence" value="ECO:0007669"/>
    <property type="project" value="UniProtKB-UniRule"/>
</dbReference>
<keyword evidence="2 6" id="KW-0699">rRNA-binding</keyword>
<dbReference type="SMART" id="SM00649">
    <property type="entry name" value="RL11"/>
    <property type="match status" value="1"/>
</dbReference>
<feature type="domain" description="Large ribosomal subunit protein uL11 N-terminal" evidence="9">
    <location>
        <begin position="6"/>
        <end position="61"/>
    </location>
</feature>
<evidence type="ECO:0000256" key="5">
    <source>
        <dbReference type="ARBA" id="ARBA00023274"/>
    </source>
</evidence>
<dbReference type="Pfam" id="PF00298">
    <property type="entry name" value="Ribosomal_L11"/>
    <property type="match status" value="1"/>
</dbReference>
<dbReference type="InterPro" id="IPR020784">
    <property type="entry name" value="Ribosomal_uL11_N"/>
</dbReference>
<dbReference type="InterPro" id="IPR036796">
    <property type="entry name" value="Ribosomal_uL11_N_sf"/>
</dbReference>
<dbReference type="GO" id="GO:0070180">
    <property type="term" value="F:large ribosomal subunit rRNA binding"/>
    <property type="evidence" value="ECO:0007669"/>
    <property type="project" value="UniProtKB-UniRule"/>
</dbReference>
<dbReference type="InterPro" id="IPR020783">
    <property type="entry name" value="Ribosomal_uL11_C"/>
</dbReference>
<dbReference type="PROSITE" id="PS00359">
    <property type="entry name" value="RIBOSOMAL_L11"/>
    <property type="match status" value="1"/>
</dbReference>
<dbReference type="PANTHER" id="PTHR11661">
    <property type="entry name" value="60S RIBOSOMAL PROTEIN L12"/>
    <property type="match status" value="1"/>
</dbReference>
<dbReference type="GO" id="GO:0015934">
    <property type="term" value="C:large ribosomal subunit"/>
    <property type="evidence" value="ECO:0007669"/>
    <property type="project" value="TreeGrafter"/>
</dbReference>
<reference evidence="10 11" key="1">
    <citation type="submission" date="2016-04" db="EMBL/GenBank/DDBJ databases">
        <title>Genome sequence of Methanobrevibacter filiformis DSM 11501.</title>
        <authorList>
            <person name="Poehlein A."/>
            <person name="Seedorf H."/>
            <person name="Daniel R."/>
        </authorList>
    </citation>
    <scope>NUCLEOTIDE SEQUENCE [LARGE SCALE GENOMIC DNA]</scope>
    <source>
        <strain evidence="10 11">DSM 11501</strain>
    </source>
</reference>
<comment type="subunit">
    <text evidence="6">Part of the ribosomal stalk of the 50S ribosomal subunit. Interacts with L10 and the large rRNA to form the base of the stalk. L10 forms an elongated spine to which L12 dimers bind in a sequential fashion forming a multimeric L10(L12)X complex.</text>
</comment>
<evidence type="ECO:0000313" key="10">
    <source>
        <dbReference type="EMBL" id="KZX11425.1"/>
    </source>
</evidence>
<comment type="similarity">
    <text evidence="1 6 7">Belongs to the universal ribosomal protein uL11 family.</text>
</comment>
<comment type="function">
    <text evidence="6">Forms part of the ribosomal stalk which helps the ribosome interact with GTP-bound translation factors.</text>
</comment>
<evidence type="ECO:0000256" key="4">
    <source>
        <dbReference type="ARBA" id="ARBA00022980"/>
    </source>
</evidence>
<organism evidence="10 11">
    <name type="scientific">Methanobrevibacter filiformis</name>
    <dbReference type="NCBI Taxonomy" id="55758"/>
    <lineage>
        <taxon>Archaea</taxon>
        <taxon>Methanobacteriati</taxon>
        <taxon>Methanobacteriota</taxon>
        <taxon>Methanomada group</taxon>
        <taxon>Methanobacteria</taxon>
        <taxon>Methanobacteriales</taxon>
        <taxon>Methanobacteriaceae</taxon>
        <taxon>Methanobrevibacter</taxon>
    </lineage>
</organism>
<sequence length="160" mass="16985">MAKSTVEILIEGGTATPGPPLGPALGPFGINMMQVVEGINSKTADFKGMKVPVKVIIDGDTKEFEIEIGTPPTTALIMDELKIEKASQDPGLDKIADLSVEQALKIARMKFDSLLANSYKQGAKEVMGTCVSMGITVDGKDPRDTQKAVDAGEYDSILVE</sequence>
<dbReference type="HAMAP" id="MF_00736">
    <property type="entry name" value="Ribosomal_uL11"/>
    <property type="match status" value="1"/>
</dbReference>
<keyword evidence="11" id="KW-1185">Reference proteome</keyword>
<evidence type="ECO:0000259" key="8">
    <source>
        <dbReference type="Pfam" id="PF00298"/>
    </source>
</evidence>
<proteinExistence type="inferred from homology"/>
<dbReference type="InterPro" id="IPR020785">
    <property type="entry name" value="Ribosomal_uL11_CS"/>
</dbReference>
<dbReference type="Proteomes" id="UP000077066">
    <property type="component" value="Unassembled WGS sequence"/>
</dbReference>
<dbReference type="RefSeq" id="WP_066973175.1">
    <property type="nucleotide sequence ID" value="NZ_LWMT01000250.1"/>
</dbReference>
<evidence type="ECO:0000256" key="6">
    <source>
        <dbReference type="HAMAP-Rule" id="MF_00736"/>
    </source>
</evidence>
<evidence type="ECO:0000313" key="11">
    <source>
        <dbReference type="Proteomes" id="UP000077066"/>
    </source>
</evidence>
<dbReference type="Gene3D" id="1.10.10.250">
    <property type="entry name" value="Ribosomal protein L11, C-terminal domain"/>
    <property type="match status" value="1"/>
</dbReference>
<evidence type="ECO:0000259" key="9">
    <source>
        <dbReference type="Pfam" id="PF03946"/>
    </source>
</evidence>
<dbReference type="OrthoDB" id="8842at2157"/>
<feature type="domain" description="Large ribosomal subunit protein uL11 C-terminal" evidence="8">
    <location>
        <begin position="70"/>
        <end position="137"/>
    </location>
</feature>
<dbReference type="SUPFAM" id="SSF46906">
    <property type="entry name" value="Ribosomal protein L11, C-terminal domain"/>
    <property type="match status" value="1"/>
</dbReference>
<dbReference type="PATRIC" id="fig|55758.3.peg.1656"/>
<name>A0A162FDH5_9EURY</name>